<comment type="caution">
    <text evidence="1">The sequence shown here is derived from an EMBL/GenBank/DDBJ whole genome shotgun (WGS) entry which is preliminary data.</text>
</comment>
<proteinExistence type="predicted"/>
<dbReference type="Proteomes" id="UP001151760">
    <property type="component" value="Unassembled WGS sequence"/>
</dbReference>
<sequence>MEAAAKCKETIIKDCPNATIDTIQFNVSSLDTVRNFANEFIPNKGAHIEAKLQVEKEKLETADVINRNLCAEYESSKDLYVACEFSRHLFVAYESRLGSKDQEQVEQEQEFISKNTTKRKKIYRSKEECRNVEDSWYNGYVISFGYEMYYWSEKDGNRCVWYSYSIRNMLNFNVGEFCNMEIWSNMWAGNDNYDLCDEYKN</sequence>
<evidence type="ECO:0000313" key="2">
    <source>
        <dbReference type="Proteomes" id="UP001151760"/>
    </source>
</evidence>
<reference evidence="1" key="2">
    <citation type="submission" date="2022-01" db="EMBL/GenBank/DDBJ databases">
        <authorList>
            <person name="Yamashiro T."/>
            <person name="Shiraishi A."/>
            <person name="Satake H."/>
            <person name="Nakayama K."/>
        </authorList>
    </citation>
    <scope>NUCLEOTIDE SEQUENCE</scope>
</reference>
<reference evidence="1" key="1">
    <citation type="journal article" date="2022" name="Int. J. Mol. Sci.">
        <title>Draft Genome of Tanacetum Coccineum: Genomic Comparison of Closely Related Tanacetum-Family Plants.</title>
        <authorList>
            <person name="Yamashiro T."/>
            <person name="Shiraishi A."/>
            <person name="Nakayama K."/>
            <person name="Satake H."/>
        </authorList>
    </citation>
    <scope>NUCLEOTIDE SEQUENCE</scope>
</reference>
<name>A0ABQ5BJ52_9ASTR</name>
<evidence type="ECO:0000313" key="1">
    <source>
        <dbReference type="EMBL" id="GJT13681.1"/>
    </source>
</evidence>
<protein>
    <submittedName>
        <fullName evidence="1">Uncharacterized protein</fullName>
    </submittedName>
</protein>
<dbReference type="EMBL" id="BQNB010013249">
    <property type="protein sequence ID" value="GJT13681.1"/>
    <property type="molecule type" value="Genomic_DNA"/>
</dbReference>
<gene>
    <name evidence="1" type="ORF">Tco_0860723</name>
</gene>
<accession>A0ABQ5BJ52</accession>
<keyword evidence="2" id="KW-1185">Reference proteome</keyword>
<organism evidence="1 2">
    <name type="scientific">Tanacetum coccineum</name>
    <dbReference type="NCBI Taxonomy" id="301880"/>
    <lineage>
        <taxon>Eukaryota</taxon>
        <taxon>Viridiplantae</taxon>
        <taxon>Streptophyta</taxon>
        <taxon>Embryophyta</taxon>
        <taxon>Tracheophyta</taxon>
        <taxon>Spermatophyta</taxon>
        <taxon>Magnoliopsida</taxon>
        <taxon>eudicotyledons</taxon>
        <taxon>Gunneridae</taxon>
        <taxon>Pentapetalae</taxon>
        <taxon>asterids</taxon>
        <taxon>campanulids</taxon>
        <taxon>Asterales</taxon>
        <taxon>Asteraceae</taxon>
        <taxon>Asteroideae</taxon>
        <taxon>Anthemideae</taxon>
        <taxon>Anthemidinae</taxon>
        <taxon>Tanacetum</taxon>
    </lineage>
</organism>